<evidence type="ECO:0000313" key="6">
    <source>
        <dbReference type="Proteomes" id="UP000824192"/>
    </source>
</evidence>
<comment type="subcellular location">
    <subcellularLocation>
        <location evidence="3">Cytoplasm</location>
    </subcellularLocation>
</comment>
<keyword evidence="2 3" id="KW-0067">ATP-binding</keyword>
<dbReference type="NCBIfam" id="TIGR00152">
    <property type="entry name" value="dephospho-CoA kinase"/>
    <property type="match status" value="1"/>
</dbReference>
<protein>
    <recommendedName>
        <fullName evidence="3 4">Dephospho-CoA kinase</fullName>
        <ecNumber evidence="3 4">2.7.1.24</ecNumber>
    </recommendedName>
    <alternativeName>
        <fullName evidence="3">Dephosphocoenzyme A kinase</fullName>
    </alternativeName>
</protein>
<keyword evidence="3 5" id="KW-0808">Transferase</keyword>
<dbReference type="Gene3D" id="3.40.50.300">
    <property type="entry name" value="P-loop containing nucleotide triphosphate hydrolases"/>
    <property type="match status" value="1"/>
</dbReference>
<feature type="binding site" evidence="3">
    <location>
        <begin position="11"/>
        <end position="16"/>
    </location>
    <ligand>
        <name>ATP</name>
        <dbReference type="ChEBI" id="CHEBI:30616"/>
    </ligand>
</feature>
<evidence type="ECO:0000256" key="1">
    <source>
        <dbReference type="ARBA" id="ARBA00022741"/>
    </source>
</evidence>
<dbReference type="PROSITE" id="PS51219">
    <property type="entry name" value="DPCK"/>
    <property type="match status" value="1"/>
</dbReference>
<dbReference type="Proteomes" id="UP000824192">
    <property type="component" value="Unassembled WGS sequence"/>
</dbReference>
<dbReference type="EC" id="2.7.1.24" evidence="3 4"/>
<dbReference type="PANTHER" id="PTHR10695:SF46">
    <property type="entry name" value="BIFUNCTIONAL COENZYME A SYNTHASE-RELATED"/>
    <property type="match status" value="1"/>
</dbReference>
<name>A0A9D1RSU3_9FIRM</name>
<evidence type="ECO:0000256" key="4">
    <source>
        <dbReference type="NCBIfam" id="TIGR00152"/>
    </source>
</evidence>
<organism evidence="5 6">
    <name type="scientific">Candidatus Flavonifractor merdipullorum</name>
    <dbReference type="NCBI Taxonomy" id="2838590"/>
    <lineage>
        <taxon>Bacteria</taxon>
        <taxon>Bacillati</taxon>
        <taxon>Bacillota</taxon>
        <taxon>Clostridia</taxon>
        <taxon>Eubacteriales</taxon>
        <taxon>Oscillospiraceae</taxon>
        <taxon>Flavonifractor</taxon>
    </lineage>
</organism>
<comment type="caution">
    <text evidence="5">The sequence shown here is derived from an EMBL/GenBank/DDBJ whole genome shotgun (WGS) entry which is preliminary data.</text>
</comment>
<proteinExistence type="inferred from homology"/>
<keyword evidence="1 3" id="KW-0547">Nucleotide-binding</keyword>
<dbReference type="EMBL" id="DXGA01000101">
    <property type="protein sequence ID" value="HIW93816.1"/>
    <property type="molecule type" value="Genomic_DNA"/>
</dbReference>
<reference evidence="5" key="2">
    <citation type="submission" date="2021-04" db="EMBL/GenBank/DDBJ databases">
        <authorList>
            <person name="Gilroy R."/>
        </authorList>
    </citation>
    <scope>NUCLEOTIDE SEQUENCE</scope>
    <source>
        <strain evidence="5">ChiGjej6B6-1540</strain>
    </source>
</reference>
<evidence type="ECO:0000256" key="2">
    <source>
        <dbReference type="ARBA" id="ARBA00022840"/>
    </source>
</evidence>
<comment type="catalytic activity">
    <reaction evidence="3">
        <text>3'-dephospho-CoA + ATP = ADP + CoA + H(+)</text>
        <dbReference type="Rhea" id="RHEA:18245"/>
        <dbReference type="ChEBI" id="CHEBI:15378"/>
        <dbReference type="ChEBI" id="CHEBI:30616"/>
        <dbReference type="ChEBI" id="CHEBI:57287"/>
        <dbReference type="ChEBI" id="CHEBI:57328"/>
        <dbReference type="ChEBI" id="CHEBI:456216"/>
        <dbReference type="EC" id="2.7.1.24"/>
    </reaction>
</comment>
<dbReference type="CDD" id="cd02022">
    <property type="entry name" value="DPCK"/>
    <property type="match status" value="1"/>
</dbReference>
<dbReference type="InterPro" id="IPR001977">
    <property type="entry name" value="Depp_CoAkinase"/>
</dbReference>
<accession>A0A9D1RSU3</accession>
<sequence length="201" mass="21637">MKRIGITGPTGAGKTTALQALEELGALILDADAVYHRLLEENGSMCQALTQRFGSGILGEDGKLDRKKLGGVVFGDPAALEDLNGITHGFIGRALEEEMARAEEEGRPAAAIDAIALIESGLAAECEAVVGILAPAEVRVKRIMARDHIGEDYARARVAAQKDEAFYRAHCTHILENNENDTPETFRRRALALFRGLLEGD</sequence>
<keyword evidence="3" id="KW-0173">Coenzyme A biosynthesis</keyword>
<dbReference type="GO" id="GO:0005737">
    <property type="term" value="C:cytoplasm"/>
    <property type="evidence" value="ECO:0007669"/>
    <property type="project" value="UniProtKB-SubCell"/>
</dbReference>
<evidence type="ECO:0000256" key="3">
    <source>
        <dbReference type="HAMAP-Rule" id="MF_00376"/>
    </source>
</evidence>
<keyword evidence="3" id="KW-0963">Cytoplasm</keyword>
<evidence type="ECO:0000313" key="5">
    <source>
        <dbReference type="EMBL" id="HIW93816.1"/>
    </source>
</evidence>
<dbReference type="PANTHER" id="PTHR10695">
    <property type="entry name" value="DEPHOSPHO-COA KINASE-RELATED"/>
    <property type="match status" value="1"/>
</dbReference>
<dbReference type="GO" id="GO:0005524">
    <property type="term" value="F:ATP binding"/>
    <property type="evidence" value="ECO:0007669"/>
    <property type="project" value="UniProtKB-UniRule"/>
</dbReference>
<comment type="pathway">
    <text evidence="3">Cofactor biosynthesis; coenzyme A biosynthesis; CoA from (R)-pantothenate: step 5/5.</text>
</comment>
<keyword evidence="3 5" id="KW-0418">Kinase</keyword>
<dbReference type="GO" id="GO:0004140">
    <property type="term" value="F:dephospho-CoA kinase activity"/>
    <property type="evidence" value="ECO:0007669"/>
    <property type="project" value="UniProtKB-UniRule"/>
</dbReference>
<dbReference type="InterPro" id="IPR027417">
    <property type="entry name" value="P-loop_NTPase"/>
</dbReference>
<dbReference type="SUPFAM" id="SSF52540">
    <property type="entry name" value="P-loop containing nucleoside triphosphate hydrolases"/>
    <property type="match status" value="1"/>
</dbReference>
<reference evidence="5" key="1">
    <citation type="journal article" date="2021" name="PeerJ">
        <title>Extensive microbial diversity within the chicken gut microbiome revealed by metagenomics and culture.</title>
        <authorList>
            <person name="Gilroy R."/>
            <person name="Ravi A."/>
            <person name="Getino M."/>
            <person name="Pursley I."/>
            <person name="Horton D.L."/>
            <person name="Alikhan N.F."/>
            <person name="Baker D."/>
            <person name="Gharbi K."/>
            <person name="Hall N."/>
            <person name="Watson M."/>
            <person name="Adriaenssens E.M."/>
            <person name="Foster-Nyarko E."/>
            <person name="Jarju S."/>
            <person name="Secka A."/>
            <person name="Antonio M."/>
            <person name="Oren A."/>
            <person name="Chaudhuri R.R."/>
            <person name="La Ragione R."/>
            <person name="Hildebrand F."/>
            <person name="Pallen M.J."/>
        </authorList>
    </citation>
    <scope>NUCLEOTIDE SEQUENCE</scope>
    <source>
        <strain evidence="5">ChiGjej6B6-1540</strain>
    </source>
</reference>
<dbReference type="Pfam" id="PF01121">
    <property type="entry name" value="CoaE"/>
    <property type="match status" value="1"/>
</dbReference>
<comment type="function">
    <text evidence="3">Catalyzes the phosphorylation of the 3'-hydroxyl group of dephosphocoenzyme A to form coenzyme A.</text>
</comment>
<dbReference type="HAMAP" id="MF_00376">
    <property type="entry name" value="Dephospho_CoA_kinase"/>
    <property type="match status" value="1"/>
</dbReference>
<dbReference type="GO" id="GO:0015937">
    <property type="term" value="P:coenzyme A biosynthetic process"/>
    <property type="evidence" value="ECO:0007669"/>
    <property type="project" value="UniProtKB-UniRule"/>
</dbReference>
<comment type="similarity">
    <text evidence="3">Belongs to the CoaE family.</text>
</comment>
<dbReference type="AlphaFoldDB" id="A0A9D1RSU3"/>
<gene>
    <name evidence="3 5" type="primary">coaE</name>
    <name evidence="5" type="ORF">H9868_04660</name>
</gene>